<evidence type="ECO:0000313" key="3">
    <source>
        <dbReference type="EMBL" id="RKL69143.1"/>
    </source>
</evidence>
<accession>A0A3A9KHV6</accession>
<keyword evidence="2" id="KW-0472">Membrane</keyword>
<dbReference type="AlphaFoldDB" id="A0A3A9KHV6"/>
<feature type="transmembrane region" description="Helical" evidence="2">
    <location>
        <begin position="6"/>
        <end position="22"/>
    </location>
</feature>
<dbReference type="Proteomes" id="UP000281498">
    <property type="component" value="Unassembled WGS sequence"/>
</dbReference>
<organism evidence="3 4">
    <name type="scientific">Salipaludibacillus neizhouensis</name>
    <dbReference type="NCBI Taxonomy" id="885475"/>
    <lineage>
        <taxon>Bacteria</taxon>
        <taxon>Bacillati</taxon>
        <taxon>Bacillota</taxon>
        <taxon>Bacilli</taxon>
        <taxon>Bacillales</taxon>
        <taxon>Bacillaceae</taxon>
    </lineage>
</organism>
<sequence length="174" mass="20235">MYGIIFSILAVFMAIFAMFIRMKAMKRPASVRKILIPPVAMSTGFLMFVYPPVREITSLEIIEAFSVGVLFSVILIKTSAFEIRENDVFMKRSKLFPFILTGLLVIRVLFKLIFGIHFEFEVLAGMFFVLAFGMILPWRIAMYYKYKEVKQQLDDQRSSKKQNTWHVQTENPTP</sequence>
<dbReference type="InterPro" id="IPR058247">
    <property type="entry name" value="DUF1453"/>
</dbReference>
<evidence type="ECO:0000256" key="2">
    <source>
        <dbReference type="SAM" id="Phobius"/>
    </source>
</evidence>
<evidence type="ECO:0008006" key="5">
    <source>
        <dbReference type="Google" id="ProtNLM"/>
    </source>
</evidence>
<evidence type="ECO:0000256" key="1">
    <source>
        <dbReference type="SAM" id="MobiDB-lite"/>
    </source>
</evidence>
<dbReference type="InterPro" id="IPR031306">
    <property type="entry name" value="CcdC"/>
</dbReference>
<reference evidence="3 4" key="1">
    <citation type="submission" date="2017-10" db="EMBL/GenBank/DDBJ databases">
        <title>Bacillus sp. nov., a halophilic bacterium isolated from a Keqin Lake.</title>
        <authorList>
            <person name="Wang H."/>
        </authorList>
    </citation>
    <scope>NUCLEOTIDE SEQUENCE [LARGE SCALE GENOMIC DNA]</scope>
    <source>
        <strain evidence="3 4">KCTC 13187</strain>
    </source>
</reference>
<feature type="transmembrane region" description="Helical" evidence="2">
    <location>
        <begin position="34"/>
        <end position="53"/>
    </location>
</feature>
<dbReference type="PIRSF" id="PIRSF021441">
    <property type="entry name" value="DUF1453"/>
    <property type="match status" value="1"/>
</dbReference>
<feature type="transmembrane region" description="Helical" evidence="2">
    <location>
        <begin position="95"/>
        <end position="116"/>
    </location>
</feature>
<feature type="transmembrane region" description="Helical" evidence="2">
    <location>
        <begin position="65"/>
        <end position="83"/>
    </location>
</feature>
<dbReference type="EMBL" id="PDOE01000001">
    <property type="protein sequence ID" value="RKL69143.1"/>
    <property type="molecule type" value="Genomic_DNA"/>
</dbReference>
<dbReference type="PANTHER" id="PTHR39164">
    <property type="entry name" value="PROTEIN CCDC"/>
    <property type="match status" value="1"/>
</dbReference>
<dbReference type="PANTHER" id="PTHR39164:SF1">
    <property type="entry name" value="PROTEIN CCDC"/>
    <property type="match status" value="1"/>
</dbReference>
<keyword evidence="4" id="KW-1185">Reference proteome</keyword>
<dbReference type="Pfam" id="PF07301">
    <property type="entry name" value="DUF1453"/>
    <property type="match status" value="1"/>
</dbReference>
<dbReference type="OrthoDB" id="120091at2"/>
<feature type="transmembrane region" description="Helical" evidence="2">
    <location>
        <begin position="122"/>
        <end position="141"/>
    </location>
</feature>
<evidence type="ECO:0000313" key="4">
    <source>
        <dbReference type="Proteomes" id="UP000281498"/>
    </source>
</evidence>
<gene>
    <name evidence="3" type="ORF">CR203_03675</name>
</gene>
<comment type="caution">
    <text evidence="3">The sequence shown here is derived from an EMBL/GenBank/DDBJ whole genome shotgun (WGS) entry which is preliminary data.</text>
</comment>
<feature type="compositionally biased region" description="Polar residues" evidence="1">
    <location>
        <begin position="161"/>
        <end position="174"/>
    </location>
</feature>
<protein>
    <recommendedName>
        <fullName evidence="5">Cytochrome c biogenesis protein CcdC</fullName>
    </recommendedName>
</protein>
<dbReference type="RefSeq" id="WP_110936218.1">
    <property type="nucleotide sequence ID" value="NZ_KZ614146.1"/>
</dbReference>
<keyword evidence="2" id="KW-0812">Transmembrane</keyword>
<proteinExistence type="predicted"/>
<name>A0A3A9KHV6_9BACI</name>
<feature type="region of interest" description="Disordered" evidence="1">
    <location>
        <begin position="155"/>
        <end position="174"/>
    </location>
</feature>
<keyword evidence="2" id="KW-1133">Transmembrane helix</keyword>